<dbReference type="Proteomes" id="UP000775213">
    <property type="component" value="Unassembled WGS sequence"/>
</dbReference>
<keyword evidence="2" id="KW-1185">Reference proteome</keyword>
<evidence type="ECO:0000313" key="2">
    <source>
        <dbReference type="Proteomes" id="UP000775213"/>
    </source>
</evidence>
<protein>
    <submittedName>
        <fullName evidence="1">Uncharacterized protein</fullName>
    </submittedName>
</protein>
<reference evidence="1 2" key="1">
    <citation type="journal article" date="2021" name="Hortic Res">
        <title>Chromosome-scale assembly of the Dendrobium chrysotoxum genome enhances the understanding of orchid evolution.</title>
        <authorList>
            <person name="Zhang Y."/>
            <person name="Zhang G.Q."/>
            <person name="Zhang D."/>
            <person name="Liu X.D."/>
            <person name="Xu X.Y."/>
            <person name="Sun W.H."/>
            <person name="Yu X."/>
            <person name="Zhu X."/>
            <person name="Wang Z.W."/>
            <person name="Zhao X."/>
            <person name="Zhong W.Y."/>
            <person name="Chen H."/>
            <person name="Yin W.L."/>
            <person name="Huang T."/>
            <person name="Niu S.C."/>
            <person name="Liu Z.J."/>
        </authorList>
    </citation>
    <scope>NUCLEOTIDE SEQUENCE [LARGE SCALE GENOMIC DNA]</scope>
    <source>
        <strain evidence="1">Lindl</strain>
    </source>
</reference>
<comment type="caution">
    <text evidence="1">The sequence shown here is derived from an EMBL/GenBank/DDBJ whole genome shotgun (WGS) entry which is preliminary data.</text>
</comment>
<name>A0AAV7GP26_DENCH</name>
<sequence length="63" mass="7633">MSRLKPLRFKGVVELREVEDWLMNLEITFDGMQCPPEKKVPLIMFLLDDEAERWWLGQQREKL</sequence>
<accession>A0AAV7GP26</accession>
<organism evidence="1 2">
    <name type="scientific">Dendrobium chrysotoxum</name>
    <name type="common">Orchid</name>
    <dbReference type="NCBI Taxonomy" id="161865"/>
    <lineage>
        <taxon>Eukaryota</taxon>
        <taxon>Viridiplantae</taxon>
        <taxon>Streptophyta</taxon>
        <taxon>Embryophyta</taxon>
        <taxon>Tracheophyta</taxon>
        <taxon>Spermatophyta</taxon>
        <taxon>Magnoliopsida</taxon>
        <taxon>Liliopsida</taxon>
        <taxon>Asparagales</taxon>
        <taxon>Orchidaceae</taxon>
        <taxon>Epidendroideae</taxon>
        <taxon>Malaxideae</taxon>
        <taxon>Dendrobiinae</taxon>
        <taxon>Dendrobium</taxon>
    </lineage>
</organism>
<proteinExistence type="predicted"/>
<gene>
    <name evidence="1" type="ORF">IEQ34_008202</name>
</gene>
<dbReference type="EMBL" id="JAGFBR010000008">
    <property type="protein sequence ID" value="KAH0463620.1"/>
    <property type="molecule type" value="Genomic_DNA"/>
</dbReference>
<dbReference type="AlphaFoldDB" id="A0AAV7GP26"/>
<evidence type="ECO:0000313" key="1">
    <source>
        <dbReference type="EMBL" id="KAH0463620.1"/>
    </source>
</evidence>